<comment type="caution">
    <text evidence="4">The sequence shown here is derived from an EMBL/GenBank/DDBJ whole genome shotgun (WGS) entry which is preliminary data.</text>
</comment>
<gene>
    <name evidence="4" type="ORF">MVEN_00078000</name>
</gene>
<evidence type="ECO:0000313" key="4">
    <source>
        <dbReference type="EMBL" id="KAF7372188.1"/>
    </source>
</evidence>
<keyword evidence="5" id="KW-1185">Reference proteome</keyword>
<keyword evidence="2" id="KW-0812">Transmembrane</keyword>
<feature type="compositionally biased region" description="Low complexity" evidence="1">
    <location>
        <begin position="133"/>
        <end position="172"/>
    </location>
</feature>
<evidence type="ECO:0000256" key="3">
    <source>
        <dbReference type="SAM" id="SignalP"/>
    </source>
</evidence>
<dbReference type="AlphaFoldDB" id="A0A8H6Z4I5"/>
<feature type="region of interest" description="Disordered" evidence="1">
    <location>
        <begin position="264"/>
        <end position="285"/>
    </location>
</feature>
<feature type="signal peptide" evidence="3">
    <location>
        <begin position="1"/>
        <end position="19"/>
    </location>
</feature>
<organism evidence="4 5">
    <name type="scientific">Mycena venus</name>
    <dbReference type="NCBI Taxonomy" id="2733690"/>
    <lineage>
        <taxon>Eukaryota</taxon>
        <taxon>Fungi</taxon>
        <taxon>Dikarya</taxon>
        <taxon>Basidiomycota</taxon>
        <taxon>Agaricomycotina</taxon>
        <taxon>Agaricomycetes</taxon>
        <taxon>Agaricomycetidae</taxon>
        <taxon>Agaricales</taxon>
        <taxon>Marasmiineae</taxon>
        <taxon>Mycenaceae</taxon>
        <taxon>Mycena</taxon>
    </lineage>
</organism>
<reference evidence="4" key="1">
    <citation type="submission" date="2020-05" db="EMBL/GenBank/DDBJ databases">
        <title>Mycena genomes resolve the evolution of fungal bioluminescence.</title>
        <authorList>
            <person name="Tsai I.J."/>
        </authorList>
    </citation>
    <scope>NUCLEOTIDE SEQUENCE</scope>
    <source>
        <strain evidence="4">CCC161011</strain>
    </source>
</reference>
<keyword evidence="2" id="KW-0472">Membrane</keyword>
<feature type="region of interest" description="Disordered" evidence="1">
    <location>
        <begin position="129"/>
        <end position="172"/>
    </location>
</feature>
<dbReference type="Gene3D" id="1.20.5.100">
    <property type="entry name" value="Cytochrome c1, transmembrane anchor, C-terminal"/>
    <property type="match status" value="1"/>
</dbReference>
<dbReference type="EMBL" id="JACAZI010000001">
    <property type="protein sequence ID" value="KAF7372188.1"/>
    <property type="molecule type" value="Genomic_DNA"/>
</dbReference>
<feature type="chain" id="PRO_5034890105" evidence="3">
    <location>
        <begin position="20"/>
        <end position="318"/>
    </location>
</feature>
<name>A0A8H6Z4I5_9AGAR</name>
<protein>
    <submittedName>
        <fullName evidence="4">Uncharacterized protein</fullName>
    </submittedName>
</protein>
<evidence type="ECO:0000256" key="2">
    <source>
        <dbReference type="SAM" id="Phobius"/>
    </source>
</evidence>
<dbReference type="CDD" id="cd12087">
    <property type="entry name" value="TM_EGFR-like"/>
    <property type="match status" value="1"/>
</dbReference>
<accession>A0A8H6Z4I5</accession>
<evidence type="ECO:0000313" key="5">
    <source>
        <dbReference type="Proteomes" id="UP000620124"/>
    </source>
</evidence>
<feature type="transmembrane region" description="Helical" evidence="2">
    <location>
        <begin position="176"/>
        <end position="197"/>
    </location>
</feature>
<sequence length="318" mass="33676">MRRIPQATVFLFLFGTTRGVDPLQITPNGVCADGLCEVAVGCPLTVDWSGGTPPYSLVYVPSSMICFGPAGHVLLVARRVALRRHNLSVVLILPIRVDSTFTLELSDSTGTMADTPPILLGVRPEGASCQIGTSQSATSVTSPTSVSASGTGHSASGSSTKPPSPSGKHTSKTSPIAGAVVGVLLFITLLFAVWWYFRVKRRRQRIDGDEDKAHSEAPTVTLGILEQCAAQSGLGLSQIQPHADAISGTGSRKDPIILRWDSQGTSAAGGDVAEEPATGGGRERELERRVRLLEAHITSIEHSPPAYEVSDEARMFHD</sequence>
<keyword evidence="2" id="KW-1133">Transmembrane helix</keyword>
<dbReference type="Proteomes" id="UP000620124">
    <property type="component" value="Unassembled WGS sequence"/>
</dbReference>
<evidence type="ECO:0000256" key="1">
    <source>
        <dbReference type="SAM" id="MobiDB-lite"/>
    </source>
</evidence>
<proteinExistence type="predicted"/>
<keyword evidence="3" id="KW-0732">Signal</keyword>